<proteinExistence type="predicted"/>
<accession>A0ABD6B2M8</accession>
<dbReference type="AlphaFoldDB" id="A0ABD6B2M8"/>
<dbReference type="RefSeq" id="WP_379731466.1">
    <property type="nucleotide sequence ID" value="NZ_JBHSWZ010000095.1"/>
</dbReference>
<dbReference type="SUPFAM" id="SSF55811">
    <property type="entry name" value="Nudix"/>
    <property type="match status" value="1"/>
</dbReference>
<reference evidence="2 3" key="1">
    <citation type="journal article" date="2019" name="Int. J. Syst. Evol. Microbiol.">
        <title>The Global Catalogue of Microorganisms (GCM) 10K type strain sequencing project: providing services to taxonomists for standard genome sequencing and annotation.</title>
        <authorList>
            <consortium name="The Broad Institute Genomics Platform"/>
            <consortium name="The Broad Institute Genome Sequencing Center for Infectious Disease"/>
            <person name="Wu L."/>
            <person name="Ma J."/>
        </authorList>
    </citation>
    <scope>NUCLEOTIDE SEQUENCE [LARGE SCALE GENOMIC DNA]</scope>
    <source>
        <strain evidence="2 3">CGMCC 1.12285</strain>
    </source>
</reference>
<dbReference type="GO" id="GO:0016787">
    <property type="term" value="F:hydrolase activity"/>
    <property type="evidence" value="ECO:0007669"/>
    <property type="project" value="UniProtKB-KW"/>
</dbReference>
<dbReference type="PROSITE" id="PS51462">
    <property type="entry name" value="NUDIX"/>
    <property type="match status" value="1"/>
</dbReference>
<dbReference type="InterPro" id="IPR015797">
    <property type="entry name" value="NUDIX_hydrolase-like_dom_sf"/>
</dbReference>
<organism evidence="2 3">
    <name type="scientific">Halolamina salina</name>
    <dbReference type="NCBI Taxonomy" id="1220023"/>
    <lineage>
        <taxon>Archaea</taxon>
        <taxon>Methanobacteriati</taxon>
        <taxon>Methanobacteriota</taxon>
        <taxon>Stenosarchaea group</taxon>
        <taxon>Halobacteria</taxon>
        <taxon>Halobacteriales</taxon>
        <taxon>Haloferacaceae</taxon>
    </lineage>
</organism>
<dbReference type="Gene3D" id="3.90.79.10">
    <property type="entry name" value="Nucleoside Triphosphate Pyrophosphohydrolase"/>
    <property type="match status" value="1"/>
</dbReference>
<evidence type="ECO:0000259" key="1">
    <source>
        <dbReference type="PROSITE" id="PS51462"/>
    </source>
</evidence>
<dbReference type="EMBL" id="JBHUDH010000014">
    <property type="protein sequence ID" value="MFD1525088.1"/>
    <property type="molecule type" value="Genomic_DNA"/>
</dbReference>
<evidence type="ECO:0000313" key="3">
    <source>
        <dbReference type="Proteomes" id="UP001597111"/>
    </source>
</evidence>
<evidence type="ECO:0000313" key="2">
    <source>
        <dbReference type="EMBL" id="MFD1525088.1"/>
    </source>
</evidence>
<feature type="domain" description="Nudix hydrolase" evidence="1">
    <location>
        <begin position="5"/>
        <end position="92"/>
    </location>
</feature>
<dbReference type="Pfam" id="PF00293">
    <property type="entry name" value="NUDIX"/>
    <property type="match status" value="1"/>
</dbReference>
<protein>
    <submittedName>
        <fullName evidence="2">NUDIX hydrolase</fullName>
    </submittedName>
</protein>
<dbReference type="Proteomes" id="UP001597111">
    <property type="component" value="Unassembled WGS sequence"/>
</dbReference>
<dbReference type="InterPro" id="IPR000086">
    <property type="entry name" value="NUDIX_hydrolase_dom"/>
</dbReference>
<keyword evidence="3" id="KW-1185">Reference proteome</keyword>
<comment type="caution">
    <text evidence="2">The sequence shown here is derived from an EMBL/GenBank/DDBJ whole genome shotgun (WGS) entry which is preliminary data.</text>
</comment>
<gene>
    <name evidence="2" type="ORF">ACFR9S_02050</name>
</gene>
<keyword evidence="2" id="KW-0378">Hydrolase</keyword>
<sequence length="92" mass="9877">MADPRYVVNVDPVIARETPDGTEYLVIVRSEDEEHAPGMLGFPGGKVAAGPGESDVLEATAKREAREEAGVEIENVEQVTSTTFELDYGPTV</sequence>
<name>A0ABD6B2M8_9EURY</name>